<feature type="transmembrane region" description="Helical" evidence="9">
    <location>
        <begin position="972"/>
        <end position="998"/>
    </location>
</feature>
<keyword evidence="2" id="KW-0813">Transport</keyword>
<dbReference type="SUPFAM" id="SSF82866">
    <property type="entry name" value="Multidrug efflux transporter AcrB transmembrane domain"/>
    <property type="match status" value="2"/>
</dbReference>
<evidence type="ECO:0000313" key="11">
    <source>
        <dbReference type="Proteomes" id="UP000194639"/>
    </source>
</evidence>
<dbReference type="GO" id="GO:0005886">
    <property type="term" value="C:plasma membrane"/>
    <property type="evidence" value="ECO:0007669"/>
    <property type="project" value="UniProtKB-SubCell"/>
</dbReference>
<dbReference type="InterPro" id="IPR027463">
    <property type="entry name" value="AcrB_DN_DC_subdom"/>
</dbReference>
<evidence type="ECO:0000256" key="4">
    <source>
        <dbReference type="ARBA" id="ARBA00022519"/>
    </source>
</evidence>
<evidence type="ECO:0000256" key="2">
    <source>
        <dbReference type="ARBA" id="ARBA00022448"/>
    </source>
</evidence>
<evidence type="ECO:0000256" key="8">
    <source>
        <dbReference type="SAM" id="MobiDB-lite"/>
    </source>
</evidence>
<evidence type="ECO:0000313" key="10">
    <source>
        <dbReference type="EMBL" id="OUI84075.1"/>
    </source>
</evidence>
<evidence type="ECO:0000256" key="5">
    <source>
        <dbReference type="ARBA" id="ARBA00022692"/>
    </source>
</evidence>
<keyword evidence="4" id="KW-0997">Cell inner membrane</keyword>
<dbReference type="RefSeq" id="WP_086551962.1">
    <property type="nucleotide sequence ID" value="NZ_JOMO01000012.1"/>
</dbReference>
<dbReference type="EMBL" id="JOMO01000012">
    <property type="protein sequence ID" value="OUI84075.1"/>
    <property type="molecule type" value="Genomic_DNA"/>
</dbReference>
<dbReference type="PANTHER" id="PTHR32063:SF34">
    <property type="entry name" value="MULTIDRUG RESISTANCE PROTEIN MDTC"/>
    <property type="match status" value="1"/>
</dbReference>
<dbReference type="FunFam" id="1.20.1640.10:FF:000001">
    <property type="entry name" value="Efflux pump membrane transporter"/>
    <property type="match status" value="1"/>
</dbReference>
<evidence type="ECO:0000256" key="6">
    <source>
        <dbReference type="ARBA" id="ARBA00022989"/>
    </source>
</evidence>
<feature type="compositionally biased region" description="Low complexity" evidence="8">
    <location>
        <begin position="797"/>
        <end position="807"/>
    </location>
</feature>
<keyword evidence="5 9" id="KW-0812">Transmembrane</keyword>
<gene>
    <name evidence="10" type="ORF">HK12_01920</name>
</gene>
<evidence type="ECO:0000256" key="3">
    <source>
        <dbReference type="ARBA" id="ARBA00022475"/>
    </source>
</evidence>
<feature type="transmembrane region" description="Helical" evidence="9">
    <location>
        <begin position="463"/>
        <end position="481"/>
    </location>
</feature>
<feature type="transmembrane region" description="Helical" evidence="9">
    <location>
        <begin position="1019"/>
        <end position="1038"/>
    </location>
</feature>
<feature type="transmembrane region" description="Helical" evidence="9">
    <location>
        <begin position="922"/>
        <end position="939"/>
    </location>
</feature>
<protein>
    <submittedName>
        <fullName evidence="10">Nodulation protein</fullName>
    </submittedName>
</protein>
<dbReference type="Gene3D" id="3.30.70.1320">
    <property type="entry name" value="Multidrug efflux transporter AcrB pore domain like"/>
    <property type="match status" value="1"/>
</dbReference>
<keyword evidence="7 9" id="KW-0472">Membrane</keyword>
<accession>A0A252A4D2</accession>
<reference evidence="10 11" key="1">
    <citation type="submission" date="2014-06" db="EMBL/GenBank/DDBJ databases">
        <authorList>
            <person name="Ju J."/>
            <person name="Zhang J."/>
        </authorList>
    </citation>
    <scope>NUCLEOTIDE SEQUENCE [LARGE SCALE GENOMIC DNA]</scope>
    <source>
        <strain evidence="10">DmW_045</strain>
    </source>
</reference>
<evidence type="ECO:0000256" key="9">
    <source>
        <dbReference type="SAM" id="Phobius"/>
    </source>
</evidence>
<feature type="transmembrane region" description="Helical" evidence="9">
    <location>
        <begin position="534"/>
        <end position="553"/>
    </location>
</feature>
<dbReference type="Gene3D" id="3.30.2090.10">
    <property type="entry name" value="Multidrug efflux transporter AcrB TolC docking domain, DN and DC subdomains"/>
    <property type="match status" value="3"/>
</dbReference>
<keyword evidence="3" id="KW-1003">Cell membrane</keyword>
<sequence length="1100" mass="117561">MNISRIFIDRPVATTLMAVALVLAGIMGYRSLPVADLPNVDFPVIQVQARQAGGSPEEIASAVAGPLERHLGQIADLTEMTSQSSQNTTRITLQFALSRDINGAARDVEAALQAAHADLPTSIRQNPSYSKANPNGAPILILALTSTTHTKPQLYDYATNVLVQQLSQIRGVGQVEVGGSSLPAVRVEINPRPLFRYGIGFEDIRAALASANAHTPKGIIDQNGLRYTLDTNDQARDAQSYRDLIVAWRNNRPVHLSDVARVDDSVEDLHNAGFFNSSPSVIAVVFAQAGANVIQTVDEIKAKFPLLRAALPGGVDLHIGLDRSLTIRASLADTQYTLVISVILVVLVVLLFLHSWRMTLIPAIVVPTSIVTTFGAMRLLDYSLDNMSLMALTVSTGFVVDDAIVVIENISRYIEEGFSPRDAALKGSQEVAFTVISISISLIAVFLPILLLGGLAGRLFHEFAMTVSITILISMVLSLTLTPMMAAQILSATPHTAQPAKTTLLTRIAATISRFLDSVQNGYARSLNVALRHYWLILLSLPATLVIIVALFIQMPKGFFPTEDTGMLMGHLRGDQSISFQALSKKLTQVQNTITQDPDVQSVASFMGGRGSSNSANMFLQLKDKADRHDTPTELIARVESKLSNIVGADFFLMQPGAVRAGARQSNAAYQYTLEGEDATELYHWTNLLLAELQKHKELTEVSADVQQGGLAIAVGITRDTAARVNVTPQMLSNTIYDAFGQRAASVIYNTLNQYRVVMEADPASWSSPNDLNQVWVSVSGGSAGGGTRSNTVRVRNSGTSSAGNSASASLSAQSFKNQIANALAGGNGASTGSAVSTSSSSMVPLTIVSSIKPARTPLAVNHQGQAVAATLSFNLAQGVSLGAATQIIEAAQVSLHMPQTIHGSFAGNAAQFQKTVNNEPLLILAALIAVYVVLGVLYESYIHPLTILSTLPSAGVGALLALQLAGEEFSLIAMIGVILLIGIVKKNAIMLVDFAIAAEREHNLPPLEAIRTACLLRFRPIMMTSLAAALGAAPLIIANGYGAELRRPLGIAIVGGLVVSQALTLYTTPVVYLLLDNLRLRFKNGKLWRPSFLRNLQDT</sequence>
<dbReference type="Gene3D" id="3.30.70.1430">
    <property type="entry name" value="Multidrug efflux transporter AcrB pore domain"/>
    <property type="match status" value="2"/>
</dbReference>
<dbReference type="PRINTS" id="PR00702">
    <property type="entry name" value="ACRIFLAVINRP"/>
</dbReference>
<feature type="transmembrane region" description="Helical" evidence="9">
    <location>
        <begin position="1050"/>
        <end position="1076"/>
    </location>
</feature>
<evidence type="ECO:0000256" key="7">
    <source>
        <dbReference type="ARBA" id="ARBA00023136"/>
    </source>
</evidence>
<dbReference type="Pfam" id="PF00873">
    <property type="entry name" value="ACR_tran"/>
    <property type="match status" value="2"/>
</dbReference>
<feature type="transmembrane region" description="Helical" evidence="9">
    <location>
        <begin position="360"/>
        <end position="377"/>
    </location>
</feature>
<comment type="caution">
    <text evidence="10">The sequence shown here is derived from an EMBL/GenBank/DDBJ whole genome shotgun (WGS) entry which is preliminary data.</text>
</comment>
<comment type="subcellular location">
    <subcellularLocation>
        <location evidence="1">Cell inner membrane</location>
        <topology evidence="1">Multi-pass membrane protein</topology>
    </subcellularLocation>
</comment>
<dbReference type="PANTHER" id="PTHR32063">
    <property type="match status" value="1"/>
</dbReference>
<dbReference type="GO" id="GO:0042910">
    <property type="term" value="F:xenobiotic transmembrane transporter activity"/>
    <property type="evidence" value="ECO:0007669"/>
    <property type="project" value="TreeGrafter"/>
</dbReference>
<feature type="transmembrane region" description="Helical" evidence="9">
    <location>
        <begin position="336"/>
        <end position="353"/>
    </location>
</feature>
<dbReference type="Gene3D" id="3.30.70.1440">
    <property type="entry name" value="Multidrug efflux transporter AcrB pore domain"/>
    <property type="match status" value="2"/>
</dbReference>
<feature type="region of interest" description="Disordered" evidence="8">
    <location>
        <begin position="783"/>
        <end position="807"/>
    </location>
</feature>
<dbReference type="AlphaFoldDB" id="A0A252A4D2"/>
<feature type="transmembrane region" description="Helical" evidence="9">
    <location>
        <begin position="431"/>
        <end position="451"/>
    </location>
</feature>
<name>A0A252A4D2_9PROT</name>
<organism evidence="10 11">
    <name type="scientific">Acetobacter orientalis</name>
    <dbReference type="NCBI Taxonomy" id="146474"/>
    <lineage>
        <taxon>Bacteria</taxon>
        <taxon>Pseudomonadati</taxon>
        <taxon>Pseudomonadota</taxon>
        <taxon>Alphaproteobacteria</taxon>
        <taxon>Acetobacterales</taxon>
        <taxon>Acetobacteraceae</taxon>
        <taxon>Acetobacter</taxon>
    </lineage>
</organism>
<evidence type="ECO:0000256" key="1">
    <source>
        <dbReference type="ARBA" id="ARBA00004429"/>
    </source>
</evidence>
<dbReference type="InterPro" id="IPR001036">
    <property type="entry name" value="Acrflvin-R"/>
</dbReference>
<dbReference type="SUPFAM" id="SSF82693">
    <property type="entry name" value="Multidrug efflux transporter AcrB pore domain, PN1, PN2, PC1 and PC2 subdomains"/>
    <property type="match status" value="3"/>
</dbReference>
<dbReference type="Proteomes" id="UP000194639">
    <property type="component" value="Unassembled WGS sequence"/>
</dbReference>
<keyword evidence="6 9" id="KW-1133">Transmembrane helix</keyword>
<dbReference type="Gene3D" id="1.20.1640.10">
    <property type="entry name" value="Multidrug efflux transporter AcrB transmembrane domain"/>
    <property type="match status" value="3"/>
</dbReference>
<dbReference type="SUPFAM" id="SSF82714">
    <property type="entry name" value="Multidrug efflux transporter AcrB TolC docking domain, DN and DC subdomains"/>
    <property type="match status" value="2"/>
</dbReference>
<proteinExistence type="predicted"/>